<dbReference type="InterPro" id="IPR040453">
    <property type="entry name" value="Mnd1_HTH"/>
</dbReference>
<dbReference type="EMBL" id="LACB01000675">
    <property type="protein sequence ID" value="KAJ9481809.1"/>
    <property type="molecule type" value="Genomic_DNA"/>
</dbReference>
<evidence type="ECO:0000256" key="1">
    <source>
        <dbReference type="SAM" id="Coils"/>
    </source>
</evidence>
<keyword evidence="4" id="KW-1185">Reference proteome</keyword>
<reference evidence="3" key="2">
    <citation type="journal article" date="2016" name="Fungal Biol.">
        <title>Ochratoxin A production by Penicillium thymicola.</title>
        <authorList>
            <person name="Nguyen H.D.T."/>
            <person name="McMullin D.R."/>
            <person name="Ponomareva E."/>
            <person name="Riley R."/>
            <person name="Pomraning K.R."/>
            <person name="Baker S.E."/>
            <person name="Seifert K.A."/>
        </authorList>
    </citation>
    <scope>NUCLEOTIDE SEQUENCE</scope>
    <source>
        <strain evidence="3">DAOM 180753</strain>
    </source>
</reference>
<keyword evidence="1" id="KW-0175">Coiled coil</keyword>
<dbReference type="Pfam" id="PF03962">
    <property type="entry name" value="Mnd1"/>
    <property type="match status" value="1"/>
</dbReference>
<feature type="domain" description="Mnd1 HTH" evidence="2">
    <location>
        <begin position="22"/>
        <end position="80"/>
    </location>
</feature>
<proteinExistence type="predicted"/>
<gene>
    <name evidence="3" type="ORF">VN97_g11648</name>
</gene>
<evidence type="ECO:0000259" key="2">
    <source>
        <dbReference type="Pfam" id="PF03962"/>
    </source>
</evidence>
<feature type="non-terminal residue" evidence="3">
    <location>
        <position position="278"/>
    </location>
</feature>
<reference evidence="3" key="1">
    <citation type="submission" date="2015-06" db="EMBL/GenBank/DDBJ databases">
        <authorList>
            <person name="Nguyen H."/>
        </authorList>
    </citation>
    <scope>NUCLEOTIDE SEQUENCE</scope>
    <source>
        <strain evidence="3">DAOM 180753</strain>
    </source>
</reference>
<feature type="coiled-coil region" evidence="1">
    <location>
        <begin position="92"/>
        <end position="150"/>
    </location>
</feature>
<comment type="caution">
    <text evidence="3">The sequence shown here is derived from an EMBL/GenBank/DDBJ whole genome shotgun (WGS) entry which is preliminary data.</text>
</comment>
<name>A0AAI9T7P7_PENTH</name>
<dbReference type="AlphaFoldDB" id="A0AAI9T7P7"/>
<accession>A0AAI9T7P7</accession>
<evidence type="ECO:0000313" key="3">
    <source>
        <dbReference type="EMBL" id="KAJ9481809.1"/>
    </source>
</evidence>
<dbReference type="Proteomes" id="UP001227192">
    <property type="component" value="Unassembled WGS sequence"/>
</dbReference>
<protein>
    <recommendedName>
        <fullName evidence="2">Mnd1 HTH domain-containing protein</fullName>
    </recommendedName>
</protein>
<sequence length="278" mass="31668">MNPFGSPCKMPKLTKSEKQDLILTHLRATGTCHTLKDLEKTLPSVASINGTQVKEYIQALTDEGQLRVEKIGSGNWYWSFSSDEKHAQVRHLDRVTMEVERIRKSYADAEAALATETMHRAEEPDEEHERDSLMAKKAQLQKEIDRVRTTEAQLSGPLNSLSNKGVKQIQEELVGFRQQALQWTDNIYILEEYLRKLASGDRQIIEGILRECYGDEKEKKGDKSKTKPLEYQEKLDRATREYPSCVSPPLGGLSRTPVSDSLSLSLYLFIYFIASPLF</sequence>
<evidence type="ECO:0000313" key="4">
    <source>
        <dbReference type="Proteomes" id="UP001227192"/>
    </source>
</evidence>
<organism evidence="3 4">
    <name type="scientific">Penicillium thymicola</name>
    <dbReference type="NCBI Taxonomy" id="293382"/>
    <lineage>
        <taxon>Eukaryota</taxon>
        <taxon>Fungi</taxon>
        <taxon>Dikarya</taxon>
        <taxon>Ascomycota</taxon>
        <taxon>Pezizomycotina</taxon>
        <taxon>Eurotiomycetes</taxon>
        <taxon>Eurotiomycetidae</taxon>
        <taxon>Eurotiales</taxon>
        <taxon>Aspergillaceae</taxon>
        <taxon>Penicillium</taxon>
    </lineage>
</organism>